<reference evidence="1 2" key="1">
    <citation type="submission" date="2016-10" db="EMBL/GenBank/DDBJ databases">
        <authorList>
            <person name="de Groot N.N."/>
        </authorList>
    </citation>
    <scope>NUCLEOTIDE SEQUENCE [LARGE SCALE GENOMIC DNA]</scope>
    <source>
        <strain evidence="1 2">DSM 44468</strain>
    </source>
</reference>
<accession>A0A1I3T1I1</accession>
<dbReference type="SUPFAM" id="SSF102588">
    <property type="entry name" value="LmbE-like"/>
    <property type="match status" value="1"/>
</dbReference>
<evidence type="ECO:0000313" key="1">
    <source>
        <dbReference type="EMBL" id="SFJ64934.1"/>
    </source>
</evidence>
<keyword evidence="2" id="KW-1185">Reference proteome</keyword>
<dbReference type="Proteomes" id="UP000199025">
    <property type="component" value="Unassembled WGS sequence"/>
</dbReference>
<dbReference type="OrthoDB" id="6064917at2"/>
<protein>
    <submittedName>
        <fullName evidence="1">GlcNAc-PI de-N-acetylase</fullName>
    </submittedName>
</protein>
<name>A0A1I3T1I1_9PSEU</name>
<sequence length="247" mass="26765">MAHSFYFAAHADDALLFRGNQLFADEHTRGAQVVHVTTTGGDAGRTDGWWQAREQGLVDALNATAGDPPVTTETITLGGRALTRYRAANWFLYPLRLPDGGLDGQGFGLGSLTMLRDGRLGALTPLDGSTPYQGWPAVVATLRAIVAGHRDSGETPWLNVADPDPARNPGDHPDHYATAAAADAIADADRASAWFWTGYDTKNRPANLDGLALEAKRFLFAAYGWRTGGPDETEWGWWGPRDYGRVR</sequence>
<dbReference type="STRING" id="115433.SAMN05421835_10799"/>
<gene>
    <name evidence="1" type="ORF">SAMN05421835_10799</name>
</gene>
<dbReference type="InterPro" id="IPR024078">
    <property type="entry name" value="LmbE-like_dom_sf"/>
</dbReference>
<dbReference type="EMBL" id="FORP01000007">
    <property type="protein sequence ID" value="SFJ64934.1"/>
    <property type="molecule type" value="Genomic_DNA"/>
</dbReference>
<proteinExistence type="predicted"/>
<evidence type="ECO:0000313" key="2">
    <source>
        <dbReference type="Proteomes" id="UP000199025"/>
    </source>
</evidence>
<dbReference type="AlphaFoldDB" id="A0A1I3T1I1"/>
<dbReference type="RefSeq" id="WP_091507313.1">
    <property type="nucleotide sequence ID" value="NZ_CBDRCA010000001.1"/>
</dbReference>
<dbReference type="Gene3D" id="3.40.50.10320">
    <property type="entry name" value="LmbE-like"/>
    <property type="match status" value="1"/>
</dbReference>
<organism evidence="1 2">
    <name type="scientific">Amycolatopsis sacchari</name>
    <dbReference type="NCBI Taxonomy" id="115433"/>
    <lineage>
        <taxon>Bacteria</taxon>
        <taxon>Bacillati</taxon>
        <taxon>Actinomycetota</taxon>
        <taxon>Actinomycetes</taxon>
        <taxon>Pseudonocardiales</taxon>
        <taxon>Pseudonocardiaceae</taxon>
        <taxon>Amycolatopsis</taxon>
    </lineage>
</organism>